<dbReference type="AlphaFoldDB" id="A0A2S4V3P2"/>
<evidence type="ECO:0000313" key="1">
    <source>
        <dbReference type="EMBL" id="POW04117.1"/>
    </source>
</evidence>
<name>A0A2S4V3P2_9BASI</name>
<accession>A0A2S4V3P2</accession>
<proteinExistence type="predicted"/>
<protein>
    <submittedName>
        <fullName evidence="1">Uncharacterized protein</fullName>
    </submittedName>
</protein>
<evidence type="ECO:0000313" key="2">
    <source>
        <dbReference type="Proteomes" id="UP000238274"/>
    </source>
</evidence>
<organism evidence="1 2">
    <name type="scientific">Puccinia striiformis</name>
    <dbReference type="NCBI Taxonomy" id="27350"/>
    <lineage>
        <taxon>Eukaryota</taxon>
        <taxon>Fungi</taxon>
        <taxon>Dikarya</taxon>
        <taxon>Basidiomycota</taxon>
        <taxon>Pucciniomycotina</taxon>
        <taxon>Pucciniomycetes</taxon>
        <taxon>Pucciniales</taxon>
        <taxon>Pucciniaceae</taxon>
        <taxon>Puccinia</taxon>
    </lineage>
</organism>
<reference evidence="2" key="3">
    <citation type="journal article" date="2018" name="Mol. Plant Microbe Interact.">
        <title>Genome sequence resources for the wheat stripe rust pathogen (Puccinia striiformis f. sp. tritici) and the barley stripe rust pathogen (Puccinia striiformis f. sp. hordei).</title>
        <authorList>
            <person name="Xia C."/>
            <person name="Wang M."/>
            <person name="Yin C."/>
            <person name="Cornejo O.E."/>
            <person name="Hulbert S.H."/>
            <person name="Chen X."/>
        </authorList>
    </citation>
    <scope>NUCLEOTIDE SEQUENCE [LARGE SCALE GENOMIC DNA]</scope>
    <source>
        <strain evidence="2">93TX-2</strain>
    </source>
</reference>
<dbReference type="VEuPathDB" id="FungiDB:PSHT_11384"/>
<reference evidence="1 2" key="1">
    <citation type="submission" date="2017-12" db="EMBL/GenBank/DDBJ databases">
        <title>Gene loss provides genomic basis for host adaptation in cereal stripe rust fungi.</title>
        <authorList>
            <person name="Xia C."/>
        </authorList>
    </citation>
    <scope>NUCLEOTIDE SEQUENCE [LARGE SCALE GENOMIC DNA]</scope>
    <source>
        <strain evidence="1 2">93TX-2</strain>
    </source>
</reference>
<dbReference type="Proteomes" id="UP000238274">
    <property type="component" value="Unassembled WGS sequence"/>
</dbReference>
<gene>
    <name evidence="1" type="ORF">PSHT_11384</name>
</gene>
<sequence>MAIMIPAYWPKSTLTRSAVQRCQGSRFHMWQMKSQCISSNEQIRPARPRISAHQSTNAVLVSKQCQWGSESGDRVVVGHLISSHLLPVGFGVGKPSRSGVVLLSMT</sequence>
<keyword evidence="2" id="KW-1185">Reference proteome</keyword>
<comment type="caution">
    <text evidence="1">The sequence shown here is derived from an EMBL/GenBank/DDBJ whole genome shotgun (WGS) entry which is preliminary data.</text>
</comment>
<reference evidence="2" key="2">
    <citation type="journal article" date="2018" name="BMC Genomics">
        <title>Genomic insights into host adaptation between the wheat stripe rust pathogen (Puccinia striiformis f. sp. tritici) and the barley stripe rust pathogen (Puccinia striiformis f. sp. hordei).</title>
        <authorList>
            <person name="Xia C."/>
            <person name="Wang M."/>
            <person name="Yin C."/>
            <person name="Cornejo O.E."/>
            <person name="Hulbert S.H."/>
            <person name="Chen X."/>
        </authorList>
    </citation>
    <scope>NUCLEOTIDE SEQUENCE [LARGE SCALE GENOMIC DNA]</scope>
    <source>
        <strain evidence="2">93TX-2</strain>
    </source>
</reference>
<dbReference type="EMBL" id="PKSM01000188">
    <property type="protein sequence ID" value="POW04117.1"/>
    <property type="molecule type" value="Genomic_DNA"/>
</dbReference>